<proteinExistence type="predicted"/>
<organism evidence="2 3">
    <name type="scientific">Colletotrichum costaricense</name>
    <dbReference type="NCBI Taxonomy" id="1209916"/>
    <lineage>
        <taxon>Eukaryota</taxon>
        <taxon>Fungi</taxon>
        <taxon>Dikarya</taxon>
        <taxon>Ascomycota</taxon>
        <taxon>Pezizomycotina</taxon>
        <taxon>Sordariomycetes</taxon>
        <taxon>Hypocreomycetidae</taxon>
        <taxon>Glomerellales</taxon>
        <taxon>Glomerellaceae</taxon>
        <taxon>Colletotrichum</taxon>
        <taxon>Colletotrichum acutatum species complex</taxon>
    </lineage>
</organism>
<dbReference type="Proteomes" id="UP001240678">
    <property type="component" value="Unassembled WGS sequence"/>
</dbReference>
<accession>A0AAI9YGC3</accession>
<name>A0AAI9YGC3_9PEZI</name>
<gene>
    <name evidence="2" type="ORF">CCOS01_15996</name>
</gene>
<dbReference type="GeneID" id="85347681"/>
<dbReference type="RefSeq" id="XP_060305189.1">
    <property type="nucleotide sequence ID" value="XM_060464134.1"/>
</dbReference>
<keyword evidence="3" id="KW-1185">Reference proteome</keyword>
<feature type="compositionally biased region" description="Gly residues" evidence="1">
    <location>
        <begin position="103"/>
        <end position="112"/>
    </location>
</feature>
<evidence type="ECO:0000256" key="1">
    <source>
        <dbReference type="SAM" id="MobiDB-lite"/>
    </source>
</evidence>
<sequence>MRGQSPIPKVAPALPAPACSGHWATGERSMSPNKVPKKAGRDWVSAAVLRRRRRGRPTVTADASGVFGLGAEVVGSIRAVSGSLISDIFSPRTESNLEHGNERAGGGLTSLG</sequence>
<protein>
    <submittedName>
        <fullName evidence="2">Uncharacterized protein</fullName>
    </submittedName>
</protein>
<evidence type="ECO:0000313" key="2">
    <source>
        <dbReference type="EMBL" id="KAK1507995.1"/>
    </source>
</evidence>
<feature type="region of interest" description="Disordered" evidence="1">
    <location>
        <begin position="92"/>
        <end position="112"/>
    </location>
</feature>
<reference evidence="2 3" key="1">
    <citation type="submission" date="2016-10" db="EMBL/GenBank/DDBJ databases">
        <title>The genome sequence of Colletotrichum fioriniae PJ7.</title>
        <authorList>
            <person name="Baroncelli R."/>
        </authorList>
    </citation>
    <scope>NUCLEOTIDE SEQUENCE [LARGE SCALE GENOMIC DNA]</scope>
    <source>
        <strain evidence="2 3">IMI 309622</strain>
    </source>
</reference>
<dbReference type="EMBL" id="MOOE01000027">
    <property type="protein sequence ID" value="KAK1507995.1"/>
    <property type="molecule type" value="Genomic_DNA"/>
</dbReference>
<dbReference type="AlphaFoldDB" id="A0AAI9YGC3"/>
<comment type="caution">
    <text evidence="2">The sequence shown here is derived from an EMBL/GenBank/DDBJ whole genome shotgun (WGS) entry which is preliminary data.</text>
</comment>
<evidence type="ECO:0000313" key="3">
    <source>
        <dbReference type="Proteomes" id="UP001240678"/>
    </source>
</evidence>